<keyword evidence="9 14" id="KW-0805">Transcription regulation</keyword>
<evidence type="ECO:0000313" key="16">
    <source>
        <dbReference type="Proteomes" id="UP001301769"/>
    </source>
</evidence>
<evidence type="ECO:0000256" key="11">
    <source>
        <dbReference type="ARBA" id="ARBA00023204"/>
    </source>
</evidence>
<accession>A0AAN6Y5Z4</accession>
<dbReference type="Pfam" id="PF03850">
    <property type="entry name" value="Tfb4"/>
    <property type="match status" value="2"/>
</dbReference>
<evidence type="ECO:0000256" key="14">
    <source>
        <dbReference type="RuleBase" id="RU368090"/>
    </source>
</evidence>
<keyword evidence="16" id="KW-1185">Reference proteome</keyword>
<dbReference type="PANTHER" id="PTHR12831:SF0">
    <property type="entry name" value="GENERAL TRANSCRIPTION FACTOR IIH SUBUNIT 3"/>
    <property type="match status" value="1"/>
</dbReference>
<evidence type="ECO:0000256" key="1">
    <source>
        <dbReference type="ARBA" id="ARBA00002817"/>
    </source>
</evidence>
<reference evidence="15" key="1">
    <citation type="journal article" date="2023" name="Mol. Phylogenet. Evol.">
        <title>Genome-scale phylogeny and comparative genomics of the fungal order Sordariales.</title>
        <authorList>
            <person name="Hensen N."/>
            <person name="Bonometti L."/>
            <person name="Westerberg I."/>
            <person name="Brannstrom I.O."/>
            <person name="Guillou S."/>
            <person name="Cros-Aarteil S."/>
            <person name="Calhoun S."/>
            <person name="Haridas S."/>
            <person name="Kuo A."/>
            <person name="Mondo S."/>
            <person name="Pangilinan J."/>
            <person name="Riley R."/>
            <person name="LaButti K."/>
            <person name="Andreopoulos B."/>
            <person name="Lipzen A."/>
            <person name="Chen C."/>
            <person name="Yan M."/>
            <person name="Daum C."/>
            <person name="Ng V."/>
            <person name="Clum A."/>
            <person name="Steindorff A."/>
            <person name="Ohm R.A."/>
            <person name="Martin F."/>
            <person name="Silar P."/>
            <person name="Natvig D.O."/>
            <person name="Lalanne C."/>
            <person name="Gautier V."/>
            <person name="Ament-Velasquez S.L."/>
            <person name="Kruys A."/>
            <person name="Hutchinson M.I."/>
            <person name="Powell A.J."/>
            <person name="Barry K."/>
            <person name="Miller A.N."/>
            <person name="Grigoriev I.V."/>
            <person name="Debuchy R."/>
            <person name="Gladieux P."/>
            <person name="Hiltunen Thoren M."/>
            <person name="Johannesson H."/>
        </authorList>
    </citation>
    <scope>NUCLEOTIDE SEQUENCE</scope>
    <source>
        <strain evidence="15">PSN293</strain>
    </source>
</reference>
<gene>
    <name evidence="15" type="ORF">QBC37DRAFT_429457</name>
</gene>
<name>A0AAN6Y5Z4_9PEZI</name>
<protein>
    <recommendedName>
        <fullName evidence="4 14">General transcription and DNA repair factor IIH subunit TFB4</fullName>
        <shortName evidence="14">TFIIH subunit TFB4</shortName>
    </recommendedName>
    <alternativeName>
        <fullName evidence="13 14">RNA polymerase II transcription factor B subunit 4</fullName>
    </alternativeName>
</protein>
<organism evidence="15 16">
    <name type="scientific">Rhypophila decipiens</name>
    <dbReference type="NCBI Taxonomy" id="261697"/>
    <lineage>
        <taxon>Eukaryota</taxon>
        <taxon>Fungi</taxon>
        <taxon>Dikarya</taxon>
        <taxon>Ascomycota</taxon>
        <taxon>Pezizomycotina</taxon>
        <taxon>Sordariomycetes</taxon>
        <taxon>Sordariomycetidae</taxon>
        <taxon>Sordariales</taxon>
        <taxon>Naviculisporaceae</taxon>
        <taxon>Rhypophila</taxon>
    </lineage>
</organism>
<evidence type="ECO:0000256" key="13">
    <source>
        <dbReference type="ARBA" id="ARBA00033341"/>
    </source>
</evidence>
<dbReference type="AlphaFoldDB" id="A0AAN6Y5Z4"/>
<keyword evidence="12 14" id="KW-0539">Nucleus</keyword>
<keyword evidence="10 14" id="KW-0804">Transcription</keyword>
<dbReference type="GO" id="GO:0005675">
    <property type="term" value="C:transcription factor TFIIH holo complex"/>
    <property type="evidence" value="ECO:0007669"/>
    <property type="project" value="UniProtKB-UniRule"/>
</dbReference>
<dbReference type="GO" id="GO:0006355">
    <property type="term" value="P:regulation of DNA-templated transcription"/>
    <property type="evidence" value="ECO:0007669"/>
    <property type="project" value="InterPro"/>
</dbReference>
<keyword evidence="8 14" id="KW-0862">Zinc</keyword>
<evidence type="ECO:0000313" key="15">
    <source>
        <dbReference type="EMBL" id="KAK4210027.1"/>
    </source>
</evidence>
<keyword evidence="7 14" id="KW-0863">Zinc-finger</keyword>
<evidence type="ECO:0000256" key="12">
    <source>
        <dbReference type="ARBA" id="ARBA00023242"/>
    </source>
</evidence>
<evidence type="ECO:0000256" key="9">
    <source>
        <dbReference type="ARBA" id="ARBA00023015"/>
    </source>
</evidence>
<evidence type="ECO:0000256" key="8">
    <source>
        <dbReference type="ARBA" id="ARBA00022833"/>
    </source>
</evidence>
<comment type="subcellular location">
    <subcellularLocation>
        <location evidence="2 14">Nucleus</location>
    </subcellularLocation>
</comment>
<keyword evidence="11 14" id="KW-0234">DNA repair</keyword>
<comment type="function">
    <text evidence="1 14">Component of the general transcription and DNA repair factor IIH (TFIIH) core complex, which is involved in general and transcription-coupled nucleotide excision repair (NER) of damaged DNA and, when complexed to TFIIK, in RNA transcription by RNA polymerase II. In NER, TFIIH acts by opening DNA around the lesion to allow the excision of the damaged oligonucleotide and its replacement by a new DNA fragment. In transcription, TFIIH has an essential role in transcription initiation. When the pre-initiation complex (PIC) has been established, TFIIH is required for promoter opening and promoter escape. Phosphorylation of the C-terminal tail (CTD) of the largest subunit of RNA polymerase II by the kinase module TFIIK controls the initiation of transcription.</text>
</comment>
<reference evidence="15" key="2">
    <citation type="submission" date="2023-05" db="EMBL/GenBank/DDBJ databases">
        <authorList>
            <consortium name="Lawrence Berkeley National Laboratory"/>
            <person name="Steindorff A."/>
            <person name="Hensen N."/>
            <person name="Bonometti L."/>
            <person name="Westerberg I."/>
            <person name="Brannstrom I.O."/>
            <person name="Guillou S."/>
            <person name="Cros-Aarteil S."/>
            <person name="Calhoun S."/>
            <person name="Haridas S."/>
            <person name="Kuo A."/>
            <person name="Mondo S."/>
            <person name="Pangilinan J."/>
            <person name="Riley R."/>
            <person name="Labutti K."/>
            <person name="Andreopoulos B."/>
            <person name="Lipzen A."/>
            <person name="Chen C."/>
            <person name="Yanf M."/>
            <person name="Daum C."/>
            <person name="Ng V."/>
            <person name="Clum A."/>
            <person name="Ohm R."/>
            <person name="Martin F."/>
            <person name="Silar P."/>
            <person name="Natvig D."/>
            <person name="Lalanne C."/>
            <person name="Gautier V."/>
            <person name="Ament-Velasquez S.L."/>
            <person name="Kruys A."/>
            <person name="Hutchinson M.I."/>
            <person name="Powell A.J."/>
            <person name="Barry K."/>
            <person name="Miller A.N."/>
            <person name="Grigoriev I.V."/>
            <person name="Debuchy R."/>
            <person name="Gladieux P."/>
            <person name="Thoren M.H."/>
            <person name="Johannesson H."/>
        </authorList>
    </citation>
    <scope>NUCLEOTIDE SEQUENCE</scope>
    <source>
        <strain evidence="15">PSN293</strain>
    </source>
</reference>
<comment type="similarity">
    <text evidence="3 14">Belongs to the TFB4 family.</text>
</comment>
<evidence type="ECO:0000256" key="7">
    <source>
        <dbReference type="ARBA" id="ARBA00022771"/>
    </source>
</evidence>
<keyword evidence="6 14" id="KW-0227">DNA damage</keyword>
<comment type="subunit">
    <text evidence="14">Component of the 7-subunit TFIIH core complex composed of XPB/SSL2, XPD/RAD3, SSL1, TFB1, TFB2, TFB4 and TFB5, which is active in NER. The core complex associates with the 3-subunit CTD-kinase module TFIIK composed of CCL1, KIN28 and TFB3 to form the 10-subunit holoenzyme (holo-TFIIH) active in transcription.</text>
</comment>
<dbReference type="InterPro" id="IPR004600">
    <property type="entry name" value="TFIIH_Tfb4/GTF2H3"/>
</dbReference>
<keyword evidence="5 14" id="KW-0479">Metal-binding</keyword>
<comment type="caution">
    <text evidence="15">The sequence shown here is derived from an EMBL/GenBank/DDBJ whole genome shotgun (WGS) entry which is preliminary data.</text>
</comment>
<dbReference type="EMBL" id="MU858187">
    <property type="protein sequence ID" value="KAK4210027.1"/>
    <property type="molecule type" value="Genomic_DNA"/>
</dbReference>
<dbReference type="GO" id="GO:0008270">
    <property type="term" value="F:zinc ion binding"/>
    <property type="evidence" value="ECO:0007669"/>
    <property type="project" value="UniProtKB-KW"/>
</dbReference>
<dbReference type="Gene3D" id="3.40.50.410">
    <property type="entry name" value="von Willebrand factor, type A domain"/>
    <property type="match status" value="1"/>
</dbReference>
<evidence type="ECO:0000256" key="4">
    <source>
        <dbReference type="ARBA" id="ARBA00021280"/>
    </source>
</evidence>
<dbReference type="PANTHER" id="PTHR12831">
    <property type="entry name" value="TRANSCRIPTION INITIATION FACTOR IIH TFIIH , POLYPEPTIDE 3-RELATED"/>
    <property type="match status" value="1"/>
</dbReference>
<dbReference type="GO" id="GO:0006289">
    <property type="term" value="P:nucleotide-excision repair"/>
    <property type="evidence" value="ECO:0007669"/>
    <property type="project" value="UniProtKB-UniRule"/>
</dbReference>
<dbReference type="InterPro" id="IPR036465">
    <property type="entry name" value="vWFA_dom_sf"/>
</dbReference>
<evidence type="ECO:0000256" key="10">
    <source>
        <dbReference type="ARBA" id="ARBA00023163"/>
    </source>
</evidence>
<proteinExistence type="inferred from homology"/>
<dbReference type="GO" id="GO:0000439">
    <property type="term" value="C:transcription factor TFIIH core complex"/>
    <property type="evidence" value="ECO:0007669"/>
    <property type="project" value="UniProtKB-UniRule"/>
</dbReference>
<evidence type="ECO:0000256" key="3">
    <source>
        <dbReference type="ARBA" id="ARBA00005273"/>
    </source>
</evidence>
<evidence type="ECO:0000256" key="5">
    <source>
        <dbReference type="ARBA" id="ARBA00022723"/>
    </source>
</evidence>
<evidence type="ECO:0000256" key="6">
    <source>
        <dbReference type="ARBA" id="ARBA00022763"/>
    </source>
</evidence>
<dbReference type="Proteomes" id="UP001301769">
    <property type="component" value="Unassembled WGS sequence"/>
</dbReference>
<evidence type="ECO:0000256" key="2">
    <source>
        <dbReference type="ARBA" id="ARBA00004123"/>
    </source>
</evidence>
<sequence length="354" mass="37596">MPTPQDVVDASVHYQGEQTQSTIPSLLSVIIDTNPRAWSALNNTLTLTQAVANALVFTNAHLAGDNANEVSIIAAHCNRAVWLYPTPPRRNTNAEAAQPPLTGNEFPKFAEIKHSVFTSLRELVSETTEADIKSTTTTQISGALTLALTHINKTSISLTTSRGAGYGGGPTTGSGPVATSTDGLPGLNARIVVLSVSDSNPAQYITTMNAVFAAAHSQIPIDTLCLRGNPTFLQQASYLTRGIFIRAKEPQGIVQYLMLGLNRLPPSFEFASETSPNESSGKKGGGRGGTPFLLPNAELVDFRAACFCHRRVIDTGFVCSVCLSIFCEVPSEGECLTCKSKLQLGNYGARPVVA</sequence>